<protein>
    <submittedName>
        <fullName evidence="1">Unannotated protein</fullName>
    </submittedName>
</protein>
<accession>A0A6J7C510</accession>
<organism evidence="1">
    <name type="scientific">freshwater metagenome</name>
    <dbReference type="NCBI Taxonomy" id="449393"/>
    <lineage>
        <taxon>unclassified sequences</taxon>
        <taxon>metagenomes</taxon>
        <taxon>ecological metagenomes</taxon>
    </lineage>
</organism>
<sequence length="88" mass="9080">MSSYELFVQLPMSVALISSGQSLARASAPTAAPTRLARSGECGPLISGFSASRSISITWSYWAPSSGRRSAATLSAAAAMAARPVAFR</sequence>
<evidence type="ECO:0000313" key="1">
    <source>
        <dbReference type="EMBL" id="CAB4852710.1"/>
    </source>
</evidence>
<proteinExistence type="predicted"/>
<gene>
    <name evidence="1" type="ORF">UFOPK3267_02246</name>
</gene>
<dbReference type="EMBL" id="CAFBIY010000148">
    <property type="protein sequence ID" value="CAB4852710.1"/>
    <property type="molecule type" value="Genomic_DNA"/>
</dbReference>
<reference evidence="1" key="1">
    <citation type="submission" date="2020-05" db="EMBL/GenBank/DDBJ databases">
        <authorList>
            <person name="Chiriac C."/>
            <person name="Salcher M."/>
            <person name="Ghai R."/>
            <person name="Kavagutti S V."/>
        </authorList>
    </citation>
    <scope>NUCLEOTIDE SEQUENCE</scope>
</reference>
<dbReference type="AlphaFoldDB" id="A0A6J7C510"/>
<name>A0A6J7C510_9ZZZZ</name>